<gene>
    <name evidence="2" type="ORF">SCHPADRAFT_270537</name>
</gene>
<proteinExistence type="predicted"/>
<evidence type="ECO:0000256" key="1">
    <source>
        <dbReference type="SAM" id="MobiDB-lite"/>
    </source>
</evidence>
<sequence>MIVRVKNGDTFDVTGHYPILAGYDENDDPLYVAFENNNHPLVFSCIKNLETLAAFINRYGETVFPEYFYVPFLRHDPVDFDAQVGGGIGIHGRFPEDAIDATGPFFWLEIYPTWNPSLPRTKDLTDFYCNINFALSRAGGTGGTDGSFLDESLYDSASYYSGSQDSDEEDGSDPWRVQPSV</sequence>
<feature type="region of interest" description="Disordered" evidence="1">
    <location>
        <begin position="159"/>
        <end position="181"/>
    </location>
</feature>
<name>A0A0H2RU01_9AGAM</name>
<keyword evidence="3" id="KW-1185">Reference proteome</keyword>
<organism evidence="2 3">
    <name type="scientific">Schizopora paradoxa</name>
    <dbReference type="NCBI Taxonomy" id="27342"/>
    <lineage>
        <taxon>Eukaryota</taxon>
        <taxon>Fungi</taxon>
        <taxon>Dikarya</taxon>
        <taxon>Basidiomycota</taxon>
        <taxon>Agaricomycotina</taxon>
        <taxon>Agaricomycetes</taxon>
        <taxon>Hymenochaetales</taxon>
        <taxon>Schizoporaceae</taxon>
        <taxon>Schizopora</taxon>
    </lineage>
</organism>
<dbReference type="AlphaFoldDB" id="A0A0H2RU01"/>
<dbReference type="InParanoid" id="A0A0H2RU01"/>
<evidence type="ECO:0000313" key="2">
    <source>
        <dbReference type="EMBL" id="KLO15349.1"/>
    </source>
</evidence>
<protein>
    <submittedName>
        <fullName evidence="2">Uncharacterized protein</fullName>
    </submittedName>
</protein>
<reference evidence="2 3" key="1">
    <citation type="submission" date="2015-04" db="EMBL/GenBank/DDBJ databases">
        <title>Complete genome sequence of Schizopora paradoxa KUC8140, a cosmopolitan wood degrader in East Asia.</title>
        <authorList>
            <consortium name="DOE Joint Genome Institute"/>
            <person name="Min B."/>
            <person name="Park H."/>
            <person name="Jang Y."/>
            <person name="Kim J.-J."/>
            <person name="Kim K.H."/>
            <person name="Pangilinan J."/>
            <person name="Lipzen A."/>
            <person name="Riley R."/>
            <person name="Grigoriev I.V."/>
            <person name="Spatafora J.W."/>
            <person name="Choi I.-G."/>
        </authorList>
    </citation>
    <scope>NUCLEOTIDE SEQUENCE [LARGE SCALE GENOMIC DNA]</scope>
    <source>
        <strain evidence="2 3">KUC8140</strain>
    </source>
</reference>
<evidence type="ECO:0000313" key="3">
    <source>
        <dbReference type="Proteomes" id="UP000053477"/>
    </source>
</evidence>
<dbReference type="Proteomes" id="UP000053477">
    <property type="component" value="Unassembled WGS sequence"/>
</dbReference>
<dbReference type="EMBL" id="KQ085931">
    <property type="protein sequence ID" value="KLO15349.1"/>
    <property type="molecule type" value="Genomic_DNA"/>
</dbReference>
<accession>A0A0H2RU01</accession>